<dbReference type="Gene3D" id="3.40.1360.10">
    <property type="match status" value="1"/>
</dbReference>
<gene>
    <name evidence="2" type="ORF">HMPREF9302_05025</name>
</gene>
<dbReference type="InterPro" id="IPR036977">
    <property type="entry name" value="DNA_primase_Znf_CHC2"/>
</dbReference>
<dbReference type="RefSeq" id="WP_036855280.1">
    <property type="nucleotide sequence ID" value="NZ_JRNU01000017.1"/>
</dbReference>
<dbReference type="Proteomes" id="UP000029614">
    <property type="component" value="Unassembled WGS sequence"/>
</dbReference>
<dbReference type="SMART" id="SM00400">
    <property type="entry name" value="ZnF_CHCC"/>
    <property type="match status" value="1"/>
</dbReference>
<evidence type="ECO:0000313" key="3">
    <source>
        <dbReference type="Proteomes" id="UP000029614"/>
    </source>
</evidence>
<dbReference type="InterPro" id="IPR002694">
    <property type="entry name" value="Znf_CHC2"/>
</dbReference>
<dbReference type="GO" id="GO:0003677">
    <property type="term" value="F:DNA binding"/>
    <property type="evidence" value="ECO:0007669"/>
    <property type="project" value="InterPro"/>
</dbReference>
<dbReference type="AlphaFoldDB" id="A0A096AZ36"/>
<evidence type="ECO:0000313" key="2">
    <source>
        <dbReference type="EMBL" id="KGF52115.1"/>
    </source>
</evidence>
<sequence>MTINEIKAISIKDYLGCMSIYPTKNYGYYGMYKSPFRNEHTPSFKVDYNQNLWYDFALDEGGSLIDLVMKLHNCSLVQAIELFNGKQNNLPKFSIANSKTISPNQSRIEVIGSTNLCHPNLIEYFTHRGINLNIAKKYCREIHYRIDDRSFYAIGFPNNSYGYALRNPYFKGCLPPSDISYFPSPSEQINLFEGFIDYLSLLTMSPEEEKKAALILNSINNIKKSIFFLSKYKLICSYLDNDEGGKRTLEQLKRDDFAVQDCSFVFQNYKDLNEYLCAEFKHSEKAENKKIKGIRL</sequence>
<dbReference type="GO" id="GO:0008270">
    <property type="term" value="F:zinc ion binding"/>
    <property type="evidence" value="ECO:0007669"/>
    <property type="project" value="InterPro"/>
</dbReference>
<dbReference type="Pfam" id="PF01807">
    <property type="entry name" value="Zn_ribbon_DnaG"/>
    <property type="match status" value="1"/>
</dbReference>
<protein>
    <submittedName>
        <fullName evidence="2">Mobilization protein</fullName>
    </submittedName>
</protein>
<accession>A0A096AZ36</accession>
<dbReference type="SUPFAM" id="SSF57783">
    <property type="entry name" value="Zinc beta-ribbon"/>
    <property type="match status" value="1"/>
</dbReference>
<dbReference type="GO" id="GO:0006260">
    <property type="term" value="P:DNA replication"/>
    <property type="evidence" value="ECO:0007669"/>
    <property type="project" value="InterPro"/>
</dbReference>
<evidence type="ECO:0000259" key="1">
    <source>
        <dbReference type="SMART" id="SM00400"/>
    </source>
</evidence>
<dbReference type="Pfam" id="PF13155">
    <property type="entry name" value="Toprim_2"/>
    <property type="match status" value="1"/>
</dbReference>
<dbReference type="OrthoDB" id="8536512at2"/>
<feature type="domain" description="Zinc finger CHC2-type" evidence="1">
    <location>
        <begin position="32"/>
        <end position="84"/>
    </location>
</feature>
<dbReference type="EMBL" id="JRNU01000017">
    <property type="protein sequence ID" value="KGF52115.1"/>
    <property type="molecule type" value="Genomic_DNA"/>
</dbReference>
<keyword evidence="3" id="KW-1185">Reference proteome</keyword>
<dbReference type="Gene3D" id="3.90.580.10">
    <property type="entry name" value="Zinc finger, CHC2-type domain"/>
    <property type="match status" value="1"/>
</dbReference>
<proteinExistence type="predicted"/>
<comment type="caution">
    <text evidence="2">The sequence shown here is derived from an EMBL/GenBank/DDBJ whole genome shotgun (WGS) entry which is preliminary data.</text>
</comment>
<dbReference type="GO" id="GO:0003899">
    <property type="term" value="F:DNA-directed RNA polymerase activity"/>
    <property type="evidence" value="ECO:0007669"/>
    <property type="project" value="InterPro"/>
</dbReference>
<reference evidence="2 3" key="1">
    <citation type="submission" date="2014-07" db="EMBL/GenBank/DDBJ databases">
        <authorList>
            <person name="McCorrison J."/>
            <person name="Sanka R."/>
            <person name="Torralba M."/>
            <person name="Gillis M."/>
            <person name="Haft D.H."/>
            <person name="Methe B."/>
            <person name="Sutton G."/>
            <person name="Nelson K.E."/>
        </authorList>
    </citation>
    <scope>NUCLEOTIDE SEQUENCE [LARGE SCALE GENOMIC DNA]</scope>
    <source>
        <strain evidence="2 3">DNF00058</strain>
    </source>
</reference>
<name>A0A096AZ36_9BACT</name>
<organism evidence="2 3">
    <name type="scientific">Prevotella amnii DNF00058</name>
    <dbReference type="NCBI Taxonomy" id="1401066"/>
    <lineage>
        <taxon>Bacteria</taxon>
        <taxon>Pseudomonadati</taxon>
        <taxon>Bacteroidota</taxon>
        <taxon>Bacteroidia</taxon>
        <taxon>Bacteroidales</taxon>
        <taxon>Prevotellaceae</taxon>
        <taxon>Prevotella</taxon>
    </lineage>
</organism>